<feature type="signal peptide" evidence="1">
    <location>
        <begin position="1"/>
        <end position="21"/>
    </location>
</feature>
<gene>
    <name evidence="2" type="ORF">MUY27_17240</name>
</gene>
<dbReference type="Proteomes" id="UP001139450">
    <property type="component" value="Unassembled WGS sequence"/>
</dbReference>
<keyword evidence="1" id="KW-0732">Signal</keyword>
<dbReference type="Gene3D" id="2.40.160.60">
    <property type="entry name" value="Outer membrane protein transport protein (OMPP1/FadL/TodX)"/>
    <property type="match status" value="1"/>
</dbReference>
<reference evidence="2" key="1">
    <citation type="submission" date="2022-04" db="EMBL/GenBank/DDBJ databases">
        <title>Mucilaginibacter sp. RS28 isolated from freshwater.</title>
        <authorList>
            <person name="Ko S.-R."/>
        </authorList>
    </citation>
    <scope>NUCLEOTIDE SEQUENCE</scope>
    <source>
        <strain evidence="2">RS28</strain>
    </source>
</reference>
<name>A0A9X1X5H7_9SPHI</name>
<evidence type="ECO:0000313" key="3">
    <source>
        <dbReference type="Proteomes" id="UP001139450"/>
    </source>
</evidence>
<organism evidence="2 3">
    <name type="scientific">Mucilaginibacter straminoryzae</name>
    <dbReference type="NCBI Taxonomy" id="2932774"/>
    <lineage>
        <taxon>Bacteria</taxon>
        <taxon>Pseudomonadati</taxon>
        <taxon>Bacteroidota</taxon>
        <taxon>Sphingobacteriia</taxon>
        <taxon>Sphingobacteriales</taxon>
        <taxon>Sphingobacteriaceae</taxon>
        <taxon>Mucilaginibacter</taxon>
    </lineage>
</organism>
<feature type="chain" id="PRO_5040815559" description="Long-chain fatty acid transport protein" evidence="1">
    <location>
        <begin position="22"/>
        <end position="485"/>
    </location>
</feature>
<evidence type="ECO:0000256" key="1">
    <source>
        <dbReference type="SAM" id="SignalP"/>
    </source>
</evidence>
<dbReference type="RefSeq" id="WP_245132105.1">
    <property type="nucleotide sequence ID" value="NZ_JALJEJ010000010.1"/>
</dbReference>
<dbReference type="SUPFAM" id="SSF56935">
    <property type="entry name" value="Porins"/>
    <property type="match status" value="1"/>
</dbReference>
<dbReference type="EMBL" id="JALJEJ010000010">
    <property type="protein sequence ID" value="MCJ8211467.1"/>
    <property type="molecule type" value="Genomic_DNA"/>
</dbReference>
<proteinExistence type="predicted"/>
<accession>A0A9X1X5H7</accession>
<dbReference type="AlphaFoldDB" id="A0A9X1X5H7"/>
<evidence type="ECO:0000313" key="2">
    <source>
        <dbReference type="EMBL" id="MCJ8211467.1"/>
    </source>
</evidence>
<keyword evidence="3" id="KW-1185">Reference proteome</keyword>
<protein>
    <recommendedName>
        <fullName evidence="4">Long-chain fatty acid transport protein</fullName>
    </recommendedName>
</protein>
<evidence type="ECO:0008006" key="4">
    <source>
        <dbReference type="Google" id="ProtNLM"/>
    </source>
</evidence>
<comment type="caution">
    <text evidence="2">The sequence shown here is derived from an EMBL/GenBank/DDBJ whole genome shotgun (WGS) entry which is preliminary data.</text>
</comment>
<sequence>MNIRHLLATAAIVAAAQTTYAQYAQDAVRFSSFNTGSTARIKGIGNAGTAIGGDLSSISGNPAGTGFFTHSELSITPEYNGSNVNAGYFGSANTANKSALNLNNASVLFYSKLNSARGADKTQGWLSLNFGIAYARTNNFYQNTYYNGQNNQNNIAQYYAAQANQFGVNGGLAGWAYDQNLIDFYNSANAYKSNVVSGTVGQSRNVVSTGGQSEINLSLGTNYSNKLYLGLGMGIASIRYNMQSAFVETGTASVFENNNTTTANRAYNSTFSQDQQSRGTGVNLKLGFIYKPVEAVRIGGSLTTPTWYKVDDNYNEGLRTTLNNGFSGSNGDNYPYTYNFRTPLKLAGGIAFFLGKYGFITGDVEYQDYSSIHLDYDTDQQDNNDIKRLYRSVVNARVGAELKLDQLYFRGGYGTQGNPMKSESGNMNTATAGIGYRFGSYFIDAAYSHITNNSTVYPPYDLTTNYGASMKSTYDNVFLTLGLRF</sequence>